<keyword evidence="3" id="KW-1185">Reference proteome</keyword>
<reference evidence="2 3" key="1">
    <citation type="journal article" date="2016" name="Mol. Biol. Evol.">
        <title>Comparative Genomics of Early-Diverging Mushroom-Forming Fungi Provides Insights into the Origins of Lignocellulose Decay Capabilities.</title>
        <authorList>
            <person name="Nagy L.G."/>
            <person name="Riley R."/>
            <person name="Tritt A."/>
            <person name="Adam C."/>
            <person name="Daum C."/>
            <person name="Floudas D."/>
            <person name="Sun H."/>
            <person name="Yadav J.S."/>
            <person name="Pangilinan J."/>
            <person name="Larsson K.H."/>
            <person name="Matsuura K."/>
            <person name="Barry K."/>
            <person name="Labutti K."/>
            <person name="Kuo R."/>
            <person name="Ohm R.A."/>
            <person name="Bhattacharya S.S."/>
            <person name="Shirouzu T."/>
            <person name="Yoshinaga Y."/>
            <person name="Martin F.M."/>
            <person name="Grigoriev I.V."/>
            <person name="Hibbett D.S."/>
        </authorList>
    </citation>
    <scope>NUCLEOTIDE SEQUENCE [LARGE SCALE GENOMIC DNA]</scope>
    <source>
        <strain evidence="2 3">CBS 109695</strain>
    </source>
</reference>
<keyword evidence="1" id="KW-0812">Transmembrane</keyword>
<name>A0A166GAA1_9AGAM</name>
<keyword evidence="1" id="KW-0472">Membrane</keyword>
<proteinExistence type="predicted"/>
<dbReference type="AlphaFoldDB" id="A0A166GAA1"/>
<evidence type="ECO:0000313" key="3">
    <source>
        <dbReference type="Proteomes" id="UP000076532"/>
    </source>
</evidence>
<sequence length="145" mass="16347">MLPYEGPVWKPVVFTIVGVVGIVLVTTLAWVVRSRVRETSWASRWNGRQSHISRPAEVVSEVYFRNSYERREASLQINKARFVQEWQQESADFAEARALAGEPPIDDGASFLAAYTKAAERTNQRYIDVQLGLPKDPPTVACSHV</sequence>
<organism evidence="2 3">
    <name type="scientific">Athelia psychrophila</name>
    <dbReference type="NCBI Taxonomy" id="1759441"/>
    <lineage>
        <taxon>Eukaryota</taxon>
        <taxon>Fungi</taxon>
        <taxon>Dikarya</taxon>
        <taxon>Basidiomycota</taxon>
        <taxon>Agaricomycotina</taxon>
        <taxon>Agaricomycetes</taxon>
        <taxon>Agaricomycetidae</taxon>
        <taxon>Atheliales</taxon>
        <taxon>Atheliaceae</taxon>
        <taxon>Athelia</taxon>
    </lineage>
</organism>
<accession>A0A166GAA1</accession>
<gene>
    <name evidence="2" type="ORF">FIBSPDRAFT_894040</name>
</gene>
<dbReference type="Proteomes" id="UP000076532">
    <property type="component" value="Unassembled WGS sequence"/>
</dbReference>
<feature type="transmembrane region" description="Helical" evidence="1">
    <location>
        <begin position="12"/>
        <end position="32"/>
    </location>
</feature>
<evidence type="ECO:0000313" key="2">
    <source>
        <dbReference type="EMBL" id="KZP17630.1"/>
    </source>
</evidence>
<keyword evidence="1" id="KW-1133">Transmembrane helix</keyword>
<protein>
    <submittedName>
        <fullName evidence="2">Uncharacterized protein</fullName>
    </submittedName>
</protein>
<evidence type="ECO:0000256" key="1">
    <source>
        <dbReference type="SAM" id="Phobius"/>
    </source>
</evidence>
<dbReference type="EMBL" id="KV417580">
    <property type="protein sequence ID" value="KZP17630.1"/>
    <property type="molecule type" value="Genomic_DNA"/>
</dbReference>